<protein>
    <recommendedName>
        <fullName evidence="2">BZIP domain-containing protein</fullName>
    </recommendedName>
</protein>
<proteinExistence type="predicted"/>
<gene>
    <name evidence="3" type="ORF">H2201_001053</name>
</gene>
<dbReference type="PANTHER" id="PTHR39607:SF2">
    <property type="entry name" value="BZIP DOMAIN-CONTAINING PROTEIN"/>
    <property type="match status" value="1"/>
</dbReference>
<reference evidence="3" key="1">
    <citation type="submission" date="2022-10" db="EMBL/GenBank/DDBJ databases">
        <title>Culturing micro-colonial fungi from biological soil crusts in the Mojave desert and describing Neophaeococcomyces mojavensis, and introducing the new genera and species Taxawa tesnikishii.</title>
        <authorList>
            <person name="Kurbessoian T."/>
            <person name="Stajich J.E."/>
        </authorList>
    </citation>
    <scope>NUCLEOTIDE SEQUENCE</scope>
    <source>
        <strain evidence="3">TK_1</strain>
    </source>
</reference>
<organism evidence="3 4">
    <name type="scientific">Coniosporium apollinis</name>
    <dbReference type="NCBI Taxonomy" id="61459"/>
    <lineage>
        <taxon>Eukaryota</taxon>
        <taxon>Fungi</taxon>
        <taxon>Dikarya</taxon>
        <taxon>Ascomycota</taxon>
        <taxon>Pezizomycotina</taxon>
        <taxon>Dothideomycetes</taxon>
        <taxon>Dothideomycetes incertae sedis</taxon>
        <taxon>Coniosporium</taxon>
    </lineage>
</organism>
<evidence type="ECO:0000256" key="1">
    <source>
        <dbReference type="SAM" id="MobiDB-lite"/>
    </source>
</evidence>
<dbReference type="EMBL" id="JAPDRL010000005">
    <property type="protein sequence ID" value="KAJ9668807.1"/>
    <property type="molecule type" value="Genomic_DNA"/>
</dbReference>
<accession>A0ABQ9P2G6</accession>
<dbReference type="Proteomes" id="UP001172684">
    <property type="component" value="Unassembled WGS sequence"/>
</dbReference>
<evidence type="ECO:0000313" key="4">
    <source>
        <dbReference type="Proteomes" id="UP001172684"/>
    </source>
</evidence>
<sequence>MSLRRQSEEDFSGSSQESGSTQADDWTAVEDPNERRKIQNRLAQRKFRAKIKEQKEDSERLIENQKLAGSAYVSAEPGELDGNSQLSGLPWGGVAIGHIIQSGRNKEQSSPQSSKDNSVYAAYSRTGGSSR</sequence>
<dbReference type="PANTHER" id="PTHR39607">
    <property type="entry name" value="XANTHOCILLIN BIOSYNTHESIS CLUSTER TRANSCRIPTION FACTOR XANC-RELATED"/>
    <property type="match status" value="1"/>
</dbReference>
<dbReference type="Gene3D" id="1.20.5.170">
    <property type="match status" value="1"/>
</dbReference>
<dbReference type="CDD" id="cd14688">
    <property type="entry name" value="bZIP_YAP"/>
    <property type="match status" value="1"/>
</dbReference>
<dbReference type="PROSITE" id="PS00036">
    <property type="entry name" value="BZIP_BASIC"/>
    <property type="match status" value="1"/>
</dbReference>
<dbReference type="InterPro" id="IPR046347">
    <property type="entry name" value="bZIP_sf"/>
</dbReference>
<feature type="domain" description="BZIP" evidence="2">
    <location>
        <begin position="35"/>
        <end position="50"/>
    </location>
</feature>
<keyword evidence="4" id="KW-1185">Reference proteome</keyword>
<dbReference type="SUPFAM" id="SSF57959">
    <property type="entry name" value="Leucine zipper domain"/>
    <property type="match status" value="1"/>
</dbReference>
<name>A0ABQ9P2G6_9PEZI</name>
<comment type="caution">
    <text evidence="3">The sequence shown here is derived from an EMBL/GenBank/DDBJ whole genome shotgun (WGS) entry which is preliminary data.</text>
</comment>
<feature type="region of interest" description="Disordered" evidence="1">
    <location>
        <begin position="1"/>
        <end position="37"/>
    </location>
</feature>
<feature type="compositionally biased region" description="Polar residues" evidence="1">
    <location>
        <begin position="108"/>
        <end position="117"/>
    </location>
</feature>
<evidence type="ECO:0000313" key="3">
    <source>
        <dbReference type="EMBL" id="KAJ9668807.1"/>
    </source>
</evidence>
<evidence type="ECO:0000259" key="2">
    <source>
        <dbReference type="PROSITE" id="PS00036"/>
    </source>
</evidence>
<feature type="region of interest" description="Disordered" evidence="1">
    <location>
        <begin position="100"/>
        <end position="131"/>
    </location>
</feature>
<feature type="compositionally biased region" description="Polar residues" evidence="1">
    <location>
        <begin position="12"/>
        <end position="24"/>
    </location>
</feature>
<dbReference type="InterPro" id="IPR004827">
    <property type="entry name" value="bZIP"/>
</dbReference>
<dbReference type="InterPro" id="IPR052635">
    <property type="entry name" value="Sec_Metab_Biosynth_Reg"/>
</dbReference>